<dbReference type="EMBL" id="HBED01047360">
    <property type="protein sequence ID" value="CAD8325347.1"/>
    <property type="molecule type" value="Transcribed_RNA"/>
</dbReference>
<dbReference type="AlphaFoldDB" id="A0A7R9WIC5"/>
<feature type="region of interest" description="Disordered" evidence="1">
    <location>
        <begin position="159"/>
        <end position="191"/>
    </location>
</feature>
<evidence type="ECO:0008006" key="3">
    <source>
        <dbReference type="Google" id="ProtNLM"/>
    </source>
</evidence>
<dbReference type="Gene3D" id="3.30.450.20">
    <property type="entry name" value="PAS domain"/>
    <property type="match status" value="1"/>
</dbReference>
<sequence>MIRSVTNRQIQHIVARQAPAAAASSIAVEAAAASSRAFTGAALSDCAYFSFQETSGGGVGNVNSSVPAGASASTSASADSTRGEMAYSLSFSSSSGAASDFSSFASNGFLSPIMRRQLDLVKSPEKHQVQLHQDFAEEERILIQQRTAAMHTMALADDDAAAAAEAAQEEEKKEQQHPPSASQEQESHNAAMDSLPLPKTLSSALHPSETRPIVVTESRSPFKIVHVNSAWEDLCGYDRSYASGKTLGSLLGGPDTDKAAATALVTALLRGEEEAGTVLVNYRGGDQVNGTFRNRVRVGPLFGSDDDQRSDSERSQGQVKHFVGVLREI</sequence>
<dbReference type="SUPFAM" id="SSF55785">
    <property type="entry name" value="PYP-like sensor domain (PAS domain)"/>
    <property type="match status" value="1"/>
</dbReference>
<evidence type="ECO:0000256" key="1">
    <source>
        <dbReference type="SAM" id="MobiDB-lite"/>
    </source>
</evidence>
<name>A0A7R9WIC5_9STRA</name>
<dbReference type="InterPro" id="IPR035965">
    <property type="entry name" value="PAS-like_dom_sf"/>
</dbReference>
<accession>A0A7R9WIC5</accession>
<evidence type="ECO:0000313" key="2">
    <source>
        <dbReference type="EMBL" id="CAD8325347.1"/>
    </source>
</evidence>
<protein>
    <recommendedName>
        <fullName evidence="3">PAS domain-containing protein</fullName>
    </recommendedName>
</protein>
<organism evidence="2">
    <name type="scientific">Pseudictyota dubia</name>
    <dbReference type="NCBI Taxonomy" id="2749911"/>
    <lineage>
        <taxon>Eukaryota</taxon>
        <taxon>Sar</taxon>
        <taxon>Stramenopiles</taxon>
        <taxon>Ochrophyta</taxon>
        <taxon>Bacillariophyta</taxon>
        <taxon>Mediophyceae</taxon>
        <taxon>Biddulphiophycidae</taxon>
        <taxon>Eupodiscales</taxon>
        <taxon>Odontellaceae</taxon>
        <taxon>Pseudictyota</taxon>
    </lineage>
</organism>
<gene>
    <name evidence="2" type="ORF">TDUB1175_LOCUS23767</name>
</gene>
<reference evidence="2" key="1">
    <citation type="submission" date="2021-01" db="EMBL/GenBank/DDBJ databases">
        <authorList>
            <person name="Corre E."/>
            <person name="Pelletier E."/>
            <person name="Niang G."/>
            <person name="Scheremetjew M."/>
            <person name="Finn R."/>
            <person name="Kale V."/>
            <person name="Holt S."/>
            <person name="Cochrane G."/>
            <person name="Meng A."/>
            <person name="Brown T."/>
            <person name="Cohen L."/>
        </authorList>
    </citation>
    <scope>NUCLEOTIDE SEQUENCE</scope>
    <source>
        <strain evidence="2">CCMP147</strain>
    </source>
</reference>
<proteinExistence type="predicted"/>